<sequence length="179" mass="18355">MLVAHIRRTGSAALLLAGAMAACAGCDAAPPVGPVSPGPLVTGPVAERPIGDAASNAAVTSARLVALAPLTTELVGSWETQHWLDSSGSRAIVRTYTFTADGRYDYRLARCESSTSCAIEGSERGIVSASGGVLTLVPATTSGEGPRSFPYAVGRDPNVGDLQLHLRLPTGEDDVFYAG</sequence>
<proteinExistence type="predicted"/>
<evidence type="ECO:0008006" key="4">
    <source>
        <dbReference type="Google" id="ProtNLM"/>
    </source>
</evidence>
<accession>A0ABP9J4H7</accession>
<keyword evidence="3" id="KW-1185">Reference proteome</keyword>
<comment type="caution">
    <text evidence="2">The sequence shown here is derived from an EMBL/GenBank/DDBJ whole genome shotgun (WGS) entry which is preliminary data.</text>
</comment>
<dbReference type="EMBL" id="BAABIW010000006">
    <property type="protein sequence ID" value="GAA5020372.1"/>
    <property type="molecule type" value="Genomic_DNA"/>
</dbReference>
<protein>
    <recommendedName>
        <fullName evidence="4">Lipocalin-like domain-containing protein</fullName>
    </recommendedName>
</protein>
<evidence type="ECO:0000313" key="3">
    <source>
        <dbReference type="Proteomes" id="UP001500427"/>
    </source>
</evidence>
<feature type="signal peptide" evidence="1">
    <location>
        <begin position="1"/>
        <end position="24"/>
    </location>
</feature>
<reference evidence="3" key="1">
    <citation type="journal article" date="2019" name="Int. J. Syst. Evol. Microbiol.">
        <title>The Global Catalogue of Microorganisms (GCM) 10K type strain sequencing project: providing services to taxonomists for standard genome sequencing and annotation.</title>
        <authorList>
            <consortium name="The Broad Institute Genomics Platform"/>
            <consortium name="The Broad Institute Genome Sequencing Center for Infectious Disease"/>
            <person name="Wu L."/>
            <person name="Ma J."/>
        </authorList>
    </citation>
    <scope>NUCLEOTIDE SEQUENCE [LARGE SCALE GENOMIC DNA]</scope>
    <source>
        <strain evidence="3">JCM 17687</strain>
    </source>
</reference>
<feature type="chain" id="PRO_5045432522" description="Lipocalin-like domain-containing protein" evidence="1">
    <location>
        <begin position="25"/>
        <end position="179"/>
    </location>
</feature>
<evidence type="ECO:0000256" key="1">
    <source>
        <dbReference type="SAM" id="SignalP"/>
    </source>
</evidence>
<keyword evidence="1" id="KW-0732">Signal</keyword>
<dbReference type="RefSeq" id="WP_345506238.1">
    <property type="nucleotide sequence ID" value="NZ_BAABIW010000006.1"/>
</dbReference>
<name>A0ABP9J4H7_9MICO</name>
<evidence type="ECO:0000313" key="2">
    <source>
        <dbReference type="EMBL" id="GAA5020372.1"/>
    </source>
</evidence>
<dbReference type="Proteomes" id="UP001500427">
    <property type="component" value="Unassembled WGS sequence"/>
</dbReference>
<gene>
    <name evidence="2" type="ORF">GCM10023258_08990</name>
</gene>
<organism evidence="2 3">
    <name type="scientific">Terrabacter aeriphilus</name>
    <dbReference type="NCBI Taxonomy" id="515662"/>
    <lineage>
        <taxon>Bacteria</taxon>
        <taxon>Bacillati</taxon>
        <taxon>Actinomycetota</taxon>
        <taxon>Actinomycetes</taxon>
        <taxon>Micrococcales</taxon>
        <taxon>Intrasporangiaceae</taxon>
        <taxon>Terrabacter</taxon>
    </lineage>
</organism>
<dbReference type="PROSITE" id="PS51257">
    <property type="entry name" value="PROKAR_LIPOPROTEIN"/>
    <property type="match status" value="1"/>
</dbReference>